<feature type="region of interest" description="Disordered" evidence="1">
    <location>
        <begin position="51"/>
        <end position="79"/>
    </location>
</feature>
<dbReference type="Pfam" id="PF14416">
    <property type="entry name" value="PMR5N"/>
    <property type="match status" value="1"/>
</dbReference>
<accession>A0ABC8RF52</accession>
<sequence>MGTTYSQKNRYTLSTIILLALFLLSLFFFSKRALEPKLSLYRDDFSGTPLFSSPLPPPTRSDSLQNSSNSFTITDSNPDHNALNSSIQIPIWPNPDFNVSSTEIELADSGVEEKKDNLTISDHGDSNVSRKRLKWEEGCDLYAGNWVKDEEYPMYKPGSCPYVDDGFDCQSNGRRDSEYLKWRWKPDGCDLPRTSYEFAFWPMVDEERNQILLLSLLDINIDSKLASDFQTESRDLGIRVS</sequence>
<reference evidence="4 5" key="1">
    <citation type="submission" date="2024-02" db="EMBL/GenBank/DDBJ databases">
        <authorList>
            <person name="Vignale AGUSTIN F."/>
            <person name="Sosa J E."/>
            <person name="Modenutti C."/>
        </authorList>
    </citation>
    <scope>NUCLEOTIDE SEQUENCE [LARGE SCALE GENOMIC DNA]</scope>
</reference>
<evidence type="ECO:0000313" key="5">
    <source>
        <dbReference type="Proteomes" id="UP001642360"/>
    </source>
</evidence>
<dbReference type="PANTHER" id="PTHR32285:SF8">
    <property type="entry name" value="PROTEIN TRICHOME BIREFRINGENCE-LIKE 5"/>
    <property type="match status" value="1"/>
</dbReference>
<keyword evidence="2" id="KW-0472">Membrane</keyword>
<evidence type="ECO:0000259" key="3">
    <source>
        <dbReference type="Pfam" id="PF14416"/>
    </source>
</evidence>
<dbReference type="Proteomes" id="UP001642360">
    <property type="component" value="Unassembled WGS sequence"/>
</dbReference>
<protein>
    <recommendedName>
        <fullName evidence="3">Trichome birefringence-like N-terminal domain-containing protein</fullName>
    </recommendedName>
</protein>
<comment type="caution">
    <text evidence="4">The sequence shown here is derived from an EMBL/GenBank/DDBJ whole genome shotgun (WGS) entry which is preliminary data.</text>
</comment>
<evidence type="ECO:0000256" key="1">
    <source>
        <dbReference type="SAM" id="MobiDB-lite"/>
    </source>
</evidence>
<name>A0ABC8RF52_9AQUA</name>
<dbReference type="EMBL" id="CAUOFW020001271">
    <property type="protein sequence ID" value="CAK9142967.1"/>
    <property type="molecule type" value="Genomic_DNA"/>
</dbReference>
<feature type="domain" description="Trichome birefringence-like N-terminal" evidence="3">
    <location>
        <begin position="138"/>
        <end position="190"/>
    </location>
</feature>
<keyword evidence="2" id="KW-0812">Transmembrane</keyword>
<proteinExistence type="predicted"/>
<dbReference type="AlphaFoldDB" id="A0ABC8RF52"/>
<keyword evidence="5" id="KW-1185">Reference proteome</keyword>
<feature type="compositionally biased region" description="Polar residues" evidence="1">
    <location>
        <begin position="60"/>
        <end position="76"/>
    </location>
</feature>
<evidence type="ECO:0000313" key="4">
    <source>
        <dbReference type="EMBL" id="CAK9142967.1"/>
    </source>
</evidence>
<evidence type="ECO:0000256" key="2">
    <source>
        <dbReference type="SAM" id="Phobius"/>
    </source>
</evidence>
<keyword evidence="2" id="KW-1133">Transmembrane helix</keyword>
<feature type="transmembrane region" description="Helical" evidence="2">
    <location>
        <begin position="12"/>
        <end position="29"/>
    </location>
</feature>
<dbReference type="InterPro" id="IPR029962">
    <property type="entry name" value="TBL"/>
</dbReference>
<dbReference type="PANTHER" id="PTHR32285">
    <property type="entry name" value="PROTEIN TRICHOME BIREFRINGENCE-LIKE 9-RELATED"/>
    <property type="match status" value="1"/>
</dbReference>
<gene>
    <name evidence="4" type="ORF">ILEXP_LOCUS10658</name>
</gene>
<dbReference type="InterPro" id="IPR025846">
    <property type="entry name" value="TBL_N"/>
</dbReference>
<organism evidence="4 5">
    <name type="scientific">Ilex paraguariensis</name>
    <name type="common">yerba mate</name>
    <dbReference type="NCBI Taxonomy" id="185542"/>
    <lineage>
        <taxon>Eukaryota</taxon>
        <taxon>Viridiplantae</taxon>
        <taxon>Streptophyta</taxon>
        <taxon>Embryophyta</taxon>
        <taxon>Tracheophyta</taxon>
        <taxon>Spermatophyta</taxon>
        <taxon>Magnoliopsida</taxon>
        <taxon>eudicotyledons</taxon>
        <taxon>Gunneridae</taxon>
        <taxon>Pentapetalae</taxon>
        <taxon>asterids</taxon>
        <taxon>campanulids</taxon>
        <taxon>Aquifoliales</taxon>
        <taxon>Aquifoliaceae</taxon>
        <taxon>Ilex</taxon>
    </lineage>
</organism>